<dbReference type="InterPro" id="IPR027942">
    <property type="entry name" value="SEO_N"/>
</dbReference>
<accession>A0A803LSD7</accession>
<evidence type="ECO:0000256" key="1">
    <source>
        <dbReference type="SAM" id="MobiDB-lite"/>
    </source>
</evidence>
<dbReference type="PANTHER" id="PTHR33232:SF9">
    <property type="entry name" value="PROTEIN SIEVE ELEMENT OCCLUSION B"/>
    <property type="match status" value="1"/>
</dbReference>
<evidence type="ECO:0000313" key="4">
    <source>
        <dbReference type="Proteomes" id="UP000596660"/>
    </source>
</evidence>
<dbReference type="Pfam" id="PF14576">
    <property type="entry name" value="SEO_N"/>
    <property type="match status" value="1"/>
</dbReference>
<dbReference type="EnsemblPlants" id="AUR62018131-RA">
    <property type="protein sequence ID" value="AUR62018131-RA:cds"/>
    <property type="gene ID" value="AUR62018131"/>
</dbReference>
<organism evidence="3 4">
    <name type="scientific">Chenopodium quinoa</name>
    <name type="common">Quinoa</name>
    <dbReference type="NCBI Taxonomy" id="63459"/>
    <lineage>
        <taxon>Eukaryota</taxon>
        <taxon>Viridiplantae</taxon>
        <taxon>Streptophyta</taxon>
        <taxon>Embryophyta</taxon>
        <taxon>Tracheophyta</taxon>
        <taxon>Spermatophyta</taxon>
        <taxon>Magnoliopsida</taxon>
        <taxon>eudicotyledons</taxon>
        <taxon>Gunneridae</taxon>
        <taxon>Pentapetalae</taxon>
        <taxon>Caryophyllales</taxon>
        <taxon>Chenopodiaceae</taxon>
        <taxon>Chenopodioideae</taxon>
        <taxon>Atripliceae</taxon>
        <taxon>Chenopodium</taxon>
    </lineage>
</organism>
<name>A0A803LSD7_CHEQI</name>
<dbReference type="Proteomes" id="UP000596660">
    <property type="component" value="Unplaced"/>
</dbReference>
<protein>
    <recommendedName>
        <fullName evidence="2">Sieve element occlusion N-terminal domain-containing protein</fullName>
    </recommendedName>
</protein>
<feature type="compositionally biased region" description="Polar residues" evidence="1">
    <location>
        <begin position="1"/>
        <end position="11"/>
    </location>
</feature>
<dbReference type="PANTHER" id="PTHR33232">
    <property type="entry name" value="PROTEIN SIEVE ELEMENT OCCLUSION B-LIKE"/>
    <property type="match status" value="1"/>
</dbReference>
<evidence type="ECO:0000259" key="2">
    <source>
        <dbReference type="Pfam" id="PF14576"/>
    </source>
</evidence>
<dbReference type="GO" id="GO:0010088">
    <property type="term" value="P:phloem development"/>
    <property type="evidence" value="ECO:0007669"/>
    <property type="project" value="InterPro"/>
</dbReference>
<feature type="compositionally biased region" description="Polar residues" evidence="1">
    <location>
        <begin position="25"/>
        <end position="40"/>
    </location>
</feature>
<dbReference type="Gramene" id="AUR62018131-RA">
    <property type="protein sequence ID" value="AUR62018131-RA:cds"/>
    <property type="gene ID" value="AUR62018131"/>
</dbReference>
<dbReference type="AlphaFoldDB" id="A0A803LSD7"/>
<dbReference type="InterPro" id="IPR039299">
    <property type="entry name" value="SEOA"/>
</dbReference>
<feature type="region of interest" description="Disordered" evidence="1">
    <location>
        <begin position="1"/>
        <end position="46"/>
    </location>
</feature>
<evidence type="ECO:0000313" key="3">
    <source>
        <dbReference type="EnsemblPlants" id="AUR62018131-RA:cds"/>
    </source>
</evidence>
<proteinExistence type="predicted"/>
<feature type="domain" description="Sieve element occlusion N-terminal" evidence="2">
    <location>
        <begin position="45"/>
        <end position="293"/>
    </location>
</feature>
<sequence>MATTHLSSDNVDVTEASKSKDQGLPQATGNERSMYVSLSNDEQKDKHDIVRQVEQLHKPDGSNVNAKPISLFVKRILEPAPASQTVEAASQDTPPSIYDSLPEFSDMPIIAGKIACKVVNDEVDSHTTTLSVLNVLQKFSWESKVALTVATFVLTFGDSGFNLTAESRTNVDKSPLFNEHEFEPTKSLIDAMVDATNCIADFENLPTSFFTSEDPKIKNANTDFLVAVYLVVRAVVTAAAHNITIFSTLNRMELFDWATKLKRISDDLKNMLPELTKLLEEDVDMEAYNLVKEAVLKEKHIDNMKVLNALISGKDNSQLYDCQVHRKVHLEVLKGQNVLLLISDLDIPTYPIQCMTKIASLDYSRYKVVWIPVDQTEAIDESKFSSQKEKMPGYSVNHPRMIKNAVI</sequence>
<reference evidence="3" key="1">
    <citation type="journal article" date="2017" name="Nature">
        <title>The genome of Chenopodium quinoa.</title>
        <authorList>
            <person name="Jarvis D.E."/>
            <person name="Ho Y.S."/>
            <person name="Lightfoot D.J."/>
            <person name="Schmoeckel S.M."/>
            <person name="Li B."/>
            <person name="Borm T.J.A."/>
            <person name="Ohyanagi H."/>
            <person name="Mineta K."/>
            <person name="Michell C.T."/>
            <person name="Saber N."/>
            <person name="Kharbatia N.M."/>
            <person name="Rupper R.R."/>
            <person name="Sharp A.R."/>
            <person name="Dally N."/>
            <person name="Boughton B.A."/>
            <person name="Woo Y.H."/>
            <person name="Gao G."/>
            <person name="Schijlen E.G.W.M."/>
            <person name="Guo X."/>
            <person name="Momin A.A."/>
            <person name="Negrao S."/>
            <person name="Al-Babili S."/>
            <person name="Gehring C."/>
            <person name="Roessner U."/>
            <person name="Jung C."/>
            <person name="Murphy K."/>
            <person name="Arold S.T."/>
            <person name="Gojobori T."/>
            <person name="van der Linden C.G."/>
            <person name="van Loo E.N."/>
            <person name="Jellen E.N."/>
            <person name="Maughan P.J."/>
            <person name="Tester M."/>
        </authorList>
    </citation>
    <scope>NUCLEOTIDE SEQUENCE [LARGE SCALE GENOMIC DNA]</scope>
    <source>
        <strain evidence="3">cv. PI 614886</strain>
    </source>
</reference>
<reference evidence="3" key="2">
    <citation type="submission" date="2021-03" db="UniProtKB">
        <authorList>
            <consortium name="EnsemblPlants"/>
        </authorList>
    </citation>
    <scope>IDENTIFICATION</scope>
</reference>
<keyword evidence="4" id="KW-1185">Reference proteome</keyword>